<proteinExistence type="inferred from homology"/>
<dbReference type="OrthoDB" id="9807115at2"/>
<dbReference type="PANTHER" id="PTHR11795">
    <property type="entry name" value="BRANCHED-CHAIN AMINO ACID TRANSPORT SYSTEM PERMEASE PROTEIN LIVH"/>
    <property type="match status" value="1"/>
</dbReference>
<feature type="transmembrane region" description="Helical" evidence="9">
    <location>
        <begin position="58"/>
        <end position="79"/>
    </location>
</feature>
<comment type="similarity">
    <text evidence="8">Belongs to the binding-protein-dependent transport system permease family. LivHM subfamily.</text>
</comment>
<dbReference type="Pfam" id="PF02653">
    <property type="entry name" value="BPD_transp_2"/>
    <property type="match status" value="1"/>
</dbReference>
<keyword evidence="3" id="KW-1003">Cell membrane</keyword>
<sequence>MDLAMLVGVQILYAVASLFLISAGLAIIFGMMGVINFAHGEFLMLGGFAFIFSVRLGVNFWVAMFVVAPLAVALIGIVIERLIIRHLYGRIVETILATWGLSLLLIGLASSVFGYYQMGVSAPLGSVQIGAYQEGGYTFFVIAAAVAVAVGMYVLLRHTPFGLIARGTMQSADMASALGVNVKRVYSVTFGIGAALSGLAGAIFAPLTGVLPISGLTYIAKAFITVILGGALPLTGALTSSGLLGTVSQVTTVLSTSVLGEVMLLVTAIVLLRVLPSGITGKFFKRGI</sequence>
<evidence type="ECO:0000256" key="8">
    <source>
        <dbReference type="ARBA" id="ARBA00037998"/>
    </source>
</evidence>
<keyword evidence="5" id="KW-0029">Amino-acid transport</keyword>
<dbReference type="RefSeq" id="WP_113934534.1">
    <property type="nucleotide sequence ID" value="NZ_JACCEU010000006.1"/>
</dbReference>
<dbReference type="Proteomes" id="UP000253628">
    <property type="component" value="Unassembled WGS sequence"/>
</dbReference>
<dbReference type="GO" id="GO:0005886">
    <property type="term" value="C:plasma membrane"/>
    <property type="evidence" value="ECO:0007669"/>
    <property type="project" value="UniProtKB-SubCell"/>
</dbReference>
<comment type="subcellular location">
    <subcellularLocation>
        <location evidence="1">Cell membrane</location>
        <topology evidence="1">Multi-pass membrane protein</topology>
    </subcellularLocation>
</comment>
<evidence type="ECO:0000256" key="4">
    <source>
        <dbReference type="ARBA" id="ARBA00022692"/>
    </source>
</evidence>
<evidence type="ECO:0000256" key="5">
    <source>
        <dbReference type="ARBA" id="ARBA00022970"/>
    </source>
</evidence>
<evidence type="ECO:0000313" key="10">
    <source>
        <dbReference type="EMBL" id="RBP36460.1"/>
    </source>
</evidence>
<evidence type="ECO:0000256" key="6">
    <source>
        <dbReference type="ARBA" id="ARBA00022989"/>
    </source>
</evidence>
<feature type="transmembrane region" description="Helical" evidence="9">
    <location>
        <begin position="136"/>
        <end position="156"/>
    </location>
</feature>
<keyword evidence="2" id="KW-0813">Transport</keyword>
<keyword evidence="7 9" id="KW-0472">Membrane</keyword>
<name>A0A366H4X8_9BURK</name>
<feature type="transmembrane region" description="Helical" evidence="9">
    <location>
        <begin position="91"/>
        <end position="116"/>
    </location>
</feature>
<dbReference type="InterPro" id="IPR052157">
    <property type="entry name" value="BCAA_transport_permease"/>
</dbReference>
<dbReference type="AlphaFoldDB" id="A0A366H4X8"/>
<dbReference type="InterPro" id="IPR001851">
    <property type="entry name" value="ABC_transp_permease"/>
</dbReference>
<dbReference type="EMBL" id="QNRQ01000012">
    <property type="protein sequence ID" value="RBP36460.1"/>
    <property type="molecule type" value="Genomic_DNA"/>
</dbReference>
<protein>
    <submittedName>
        <fullName evidence="10">Amino acid/amide ABC transporter membrane protein 1 (HAAT family)</fullName>
    </submittedName>
</protein>
<organism evidence="10 11">
    <name type="scientific">Eoetvoesiella caeni</name>
    <dbReference type="NCBI Taxonomy" id="645616"/>
    <lineage>
        <taxon>Bacteria</taxon>
        <taxon>Pseudomonadati</taxon>
        <taxon>Pseudomonadota</taxon>
        <taxon>Betaproteobacteria</taxon>
        <taxon>Burkholderiales</taxon>
        <taxon>Alcaligenaceae</taxon>
        <taxon>Eoetvoesiella</taxon>
    </lineage>
</organism>
<evidence type="ECO:0000256" key="1">
    <source>
        <dbReference type="ARBA" id="ARBA00004651"/>
    </source>
</evidence>
<dbReference type="GO" id="GO:0022857">
    <property type="term" value="F:transmembrane transporter activity"/>
    <property type="evidence" value="ECO:0007669"/>
    <property type="project" value="InterPro"/>
</dbReference>
<keyword evidence="6 9" id="KW-1133">Transmembrane helix</keyword>
<feature type="transmembrane region" description="Helical" evidence="9">
    <location>
        <begin position="218"/>
        <end position="238"/>
    </location>
</feature>
<accession>A0A366H4X8</accession>
<reference evidence="10 11" key="1">
    <citation type="submission" date="2018-06" db="EMBL/GenBank/DDBJ databases">
        <title>Genomic Encyclopedia of Type Strains, Phase IV (KMG-IV): sequencing the most valuable type-strain genomes for metagenomic binning, comparative biology and taxonomic classification.</title>
        <authorList>
            <person name="Goeker M."/>
        </authorList>
    </citation>
    <scope>NUCLEOTIDE SEQUENCE [LARGE SCALE GENOMIC DNA]</scope>
    <source>
        <strain evidence="10 11">DSM 25520</strain>
    </source>
</reference>
<dbReference type="PANTHER" id="PTHR11795:SF447">
    <property type="entry name" value="ABC TRANSPORTER PERMEASE PROTEIN"/>
    <property type="match status" value="1"/>
</dbReference>
<evidence type="ECO:0000256" key="3">
    <source>
        <dbReference type="ARBA" id="ARBA00022475"/>
    </source>
</evidence>
<evidence type="ECO:0000313" key="11">
    <source>
        <dbReference type="Proteomes" id="UP000253628"/>
    </source>
</evidence>
<evidence type="ECO:0000256" key="2">
    <source>
        <dbReference type="ARBA" id="ARBA00022448"/>
    </source>
</evidence>
<feature type="transmembrane region" description="Helical" evidence="9">
    <location>
        <begin position="188"/>
        <end position="211"/>
    </location>
</feature>
<evidence type="ECO:0000256" key="7">
    <source>
        <dbReference type="ARBA" id="ARBA00023136"/>
    </source>
</evidence>
<feature type="transmembrane region" description="Helical" evidence="9">
    <location>
        <begin position="12"/>
        <end position="38"/>
    </location>
</feature>
<feature type="transmembrane region" description="Helical" evidence="9">
    <location>
        <begin position="258"/>
        <end position="276"/>
    </location>
</feature>
<keyword evidence="11" id="KW-1185">Reference proteome</keyword>
<dbReference type="GO" id="GO:0006865">
    <property type="term" value="P:amino acid transport"/>
    <property type="evidence" value="ECO:0007669"/>
    <property type="project" value="UniProtKB-KW"/>
</dbReference>
<dbReference type="CDD" id="cd06582">
    <property type="entry name" value="TM_PBP1_LivH_like"/>
    <property type="match status" value="1"/>
</dbReference>
<evidence type="ECO:0000256" key="9">
    <source>
        <dbReference type="SAM" id="Phobius"/>
    </source>
</evidence>
<keyword evidence="4 9" id="KW-0812">Transmembrane</keyword>
<gene>
    <name evidence="10" type="ORF">DFR37_11239</name>
</gene>
<comment type="caution">
    <text evidence="10">The sequence shown here is derived from an EMBL/GenBank/DDBJ whole genome shotgun (WGS) entry which is preliminary data.</text>
</comment>